<evidence type="ECO:0000256" key="1">
    <source>
        <dbReference type="SAM" id="Coils"/>
    </source>
</evidence>
<dbReference type="OrthoDB" id="138803at2"/>
<name>A0A3S9SIF5_EIKCO</name>
<reference evidence="2 3" key="1">
    <citation type="submission" date="2018-12" db="EMBL/GenBank/DDBJ databases">
        <title>Genome sequencing of Eikenella corrodens KCOM 3110 (= JS217).</title>
        <authorList>
            <person name="Koo J.-K."/>
            <person name="Park S.-N."/>
            <person name="Lim Y.K."/>
        </authorList>
    </citation>
    <scope>NUCLEOTIDE SEQUENCE [LARGE SCALE GENOMIC DNA]</scope>
    <source>
        <strain evidence="2 3">KCOM 3110</strain>
    </source>
</reference>
<dbReference type="Proteomes" id="UP000282435">
    <property type="component" value="Chromosome"/>
</dbReference>
<dbReference type="InterPro" id="IPR021804">
    <property type="entry name" value="DUF3375"/>
</dbReference>
<evidence type="ECO:0000313" key="2">
    <source>
        <dbReference type="EMBL" id="AZR59239.1"/>
    </source>
</evidence>
<proteinExistence type="predicted"/>
<dbReference type="EMBL" id="CP034670">
    <property type="protein sequence ID" value="AZR59239.1"/>
    <property type="molecule type" value="Genomic_DNA"/>
</dbReference>
<gene>
    <name evidence="2" type="ORF">ELB75_03855</name>
</gene>
<accession>A0A3S9SIF5</accession>
<organism evidence="2 3">
    <name type="scientific">Eikenella corrodens</name>
    <dbReference type="NCBI Taxonomy" id="539"/>
    <lineage>
        <taxon>Bacteria</taxon>
        <taxon>Pseudomonadati</taxon>
        <taxon>Pseudomonadota</taxon>
        <taxon>Betaproteobacteria</taxon>
        <taxon>Neisseriales</taxon>
        <taxon>Neisseriaceae</taxon>
        <taxon>Eikenella</taxon>
    </lineage>
</organism>
<evidence type="ECO:0000313" key="3">
    <source>
        <dbReference type="Proteomes" id="UP000282435"/>
    </source>
</evidence>
<dbReference type="Pfam" id="PF11855">
    <property type="entry name" value="DUF3375"/>
    <property type="match status" value="1"/>
</dbReference>
<protein>
    <submittedName>
        <fullName evidence="2">DUF3375 family protein</fullName>
    </submittedName>
</protein>
<dbReference type="AlphaFoldDB" id="A0A3S9SIF5"/>
<sequence length="261" mass="30240">MNFTVEQNRFRQIAKGHPAWKLLRARHAPTVLAFIAAAFAEKNELPYGQARLLLEDGITRNRETGFWDEGETPAATYLNEWIKEGWLREMDDVLMPTDAADQALRFVRSLQERQRGTTASRLRLVQEAVRDFAAAVDDDTERRIAVLQRKKAEIEQEIAQIADGSVPEYSANRQAEMLEQIYDLASGLTTDFRFMEDEIRRFDRLARIRILKGGYTRGQVLQTVFEREKWLDNTSAGDAFNSFFELLCHPYRSGEFREQLE</sequence>
<feature type="coiled-coil region" evidence="1">
    <location>
        <begin position="137"/>
        <end position="164"/>
    </location>
</feature>
<keyword evidence="1" id="KW-0175">Coiled coil</keyword>